<evidence type="ECO:0000313" key="1">
    <source>
        <dbReference type="EMBL" id="AKH48691.1"/>
    </source>
</evidence>
<accession>A0A0F7LBV1</accession>
<reference evidence="1" key="1">
    <citation type="journal article" date="2015" name="Front. Microbiol.">
        <title>Combining genomic sequencing methods to explore viral diversity and reveal potential virus-host interactions.</title>
        <authorList>
            <person name="Chow C.E."/>
            <person name="Winget D.M."/>
            <person name="White R.A.III."/>
            <person name="Hallam S.J."/>
            <person name="Suttle C.A."/>
        </authorList>
    </citation>
    <scope>NUCLEOTIDE SEQUENCE</scope>
    <source>
        <strain evidence="1">Oxic3_2</strain>
    </source>
</reference>
<protein>
    <submittedName>
        <fullName evidence="1">Uncharacterized protein</fullName>
    </submittedName>
</protein>
<sequence>MSSFVNGADMINFSSIISSSKSILILTIEDIGFLFETTTGSSNDFNCPYLSL</sequence>
<dbReference type="EMBL" id="KR029608">
    <property type="protein sequence ID" value="AKH48691.1"/>
    <property type="molecule type" value="Genomic_DNA"/>
</dbReference>
<reference evidence="1" key="2">
    <citation type="submission" date="2015-03" db="EMBL/GenBank/DDBJ databases">
        <authorList>
            <person name="Chow C.-E.T."/>
            <person name="Winget D.M."/>
            <person name="White R.A.III."/>
            <person name="Hallam S.J."/>
            <person name="Suttle C.A."/>
        </authorList>
    </citation>
    <scope>NUCLEOTIDE SEQUENCE</scope>
    <source>
        <strain evidence="1">Oxic3_2</strain>
    </source>
</reference>
<organism evidence="1">
    <name type="scientific">uncultured marine virus</name>
    <dbReference type="NCBI Taxonomy" id="186617"/>
    <lineage>
        <taxon>Viruses</taxon>
        <taxon>environmental samples</taxon>
    </lineage>
</organism>
<name>A0A0F7LBV1_9VIRU</name>
<proteinExistence type="predicted"/>